<evidence type="ECO:0000256" key="1">
    <source>
        <dbReference type="SAM" id="MobiDB-lite"/>
    </source>
</evidence>
<proteinExistence type="predicted"/>
<dbReference type="Pfam" id="PF10069">
    <property type="entry name" value="DICT"/>
    <property type="match status" value="1"/>
</dbReference>
<evidence type="ECO:0000313" key="3">
    <source>
        <dbReference type="EMBL" id="MCD2195647.1"/>
    </source>
</evidence>
<organism evidence="3 4">
    <name type="scientific">Actinomycetospora endophytica</name>
    <dbReference type="NCBI Taxonomy" id="2291215"/>
    <lineage>
        <taxon>Bacteria</taxon>
        <taxon>Bacillati</taxon>
        <taxon>Actinomycetota</taxon>
        <taxon>Actinomycetes</taxon>
        <taxon>Pseudonocardiales</taxon>
        <taxon>Pseudonocardiaceae</taxon>
        <taxon>Actinomycetospora</taxon>
    </lineage>
</organism>
<name>A0ABS8PBL6_9PSEU</name>
<keyword evidence="4" id="KW-1185">Reference proteome</keyword>
<gene>
    <name evidence="3" type="ORF">LQ327_19945</name>
</gene>
<reference evidence="3 4" key="1">
    <citation type="submission" date="2021-11" db="EMBL/GenBank/DDBJ databases">
        <title>Draft genome sequence of Actinomycetospora sp. SF1 isolated from the rhizosphere soil.</title>
        <authorList>
            <person name="Duangmal K."/>
            <person name="Chantavorakit T."/>
        </authorList>
    </citation>
    <scope>NUCLEOTIDE SEQUENCE [LARGE SCALE GENOMIC DNA]</scope>
    <source>
        <strain evidence="3 4">TBRC 5722</strain>
    </source>
</reference>
<dbReference type="InterPro" id="IPR019278">
    <property type="entry name" value="DICT_dom"/>
</dbReference>
<accession>A0ABS8PBL6</accession>
<dbReference type="Gene3D" id="3.30.70.270">
    <property type="match status" value="1"/>
</dbReference>
<evidence type="ECO:0000259" key="2">
    <source>
        <dbReference type="Pfam" id="PF10069"/>
    </source>
</evidence>
<dbReference type="Proteomes" id="UP001199469">
    <property type="component" value="Unassembled WGS sequence"/>
</dbReference>
<feature type="region of interest" description="Disordered" evidence="1">
    <location>
        <begin position="448"/>
        <end position="473"/>
    </location>
</feature>
<dbReference type="EMBL" id="JAJNDB010000004">
    <property type="protein sequence ID" value="MCD2195647.1"/>
    <property type="molecule type" value="Genomic_DNA"/>
</dbReference>
<comment type="caution">
    <text evidence="3">The sequence shown here is derived from an EMBL/GenBank/DDBJ whole genome shotgun (WGS) entry which is preliminary data.</text>
</comment>
<evidence type="ECO:0000313" key="4">
    <source>
        <dbReference type="Proteomes" id="UP001199469"/>
    </source>
</evidence>
<sequence>MEGPLAHAARTRAERAFVDNLGAATRVARDRATGSRPERLSKRLLVDISHAVEKAVMSGRVEQPTVVVALFQRLVHFDRERAVYERMAEAGVTVVVGFVSGEEPAPPRGVDVVGLAPDEPMADEWTVVALGPHAGAFLVATDQHAHDPAERAVEMGRVFDGRWGFSRTQAATELARLRFALGTRLDPALARTVDDLLARTMPTGGEQAGSAGSPGEMWATTSLYHMIDRMRDAHAGTRELRDQLADAHDAAGTRAAVATDPTSGLPTAEFLDRWAPRGGPGALQVGLALFEIAGFDDPALDDARAAYHVGHRVAAALSEPLGPVDVAVRLDRRTFAVVVPGASSRHLAELADRIGEGLELASEGHPGVPLDARVATTTARTRPLPIGELREALAHADSATGPVDAGPTPSGGRIVVASSGALDEHGAPDGNEWFDTHAHTHDDEFVGRHVRPPDDGHEGANGHGGVSNGPATLPLPRRIAQETLGRLSAPPDGDLFEGH</sequence>
<dbReference type="InterPro" id="IPR043128">
    <property type="entry name" value="Rev_trsase/Diguanyl_cyclase"/>
</dbReference>
<feature type="domain" description="DICT" evidence="2">
    <location>
        <begin position="33"/>
        <end position="141"/>
    </location>
</feature>
<dbReference type="RefSeq" id="WP_230736931.1">
    <property type="nucleotide sequence ID" value="NZ_JAJNDB010000004.1"/>
</dbReference>
<feature type="compositionally biased region" description="Basic and acidic residues" evidence="1">
    <location>
        <begin position="448"/>
        <end position="460"/>
    </location>
</feature>
<protein>
    <recommendedName>
        <fullName evidence="2">DICT domain-containing protein</fullName>
    </recommendedName>
</protein>